<proteinExistence type="predicted"/>
<dbReference type="InterPro" id="IPR032710">
    <property type="entry name" value="NTF2-like_dom_sf"/>
</dbReference>
<feature type="domain" description="SnoaL-like" evidence="1">
    <location>
        <begin position="11"/>
        <end position="91"/>
    </location>
</feature>
<name>A0ABU5Z2E0_9MYCO</name>
<sequence>MELDAWAFSSQWVRAWNSHDVEAVLAHFGDDVVFTSPVAAAMYPETAGVIRGKTDLRHYWTGALQRIPDLHFVVEAVYRGIDTVVINYRNQQGGLVNEVLRFGDDDLGIEGHGTYLITGDWAAAPIQTDATG</sequence>
<dbReference type="Gene3D" id="3.10.450.50">
    <property type="match status" value="1"/>
</dbReference>
<dbReference type="InterPro" id="IPR037401">
    <property type="entry name" value="SnoaL-like"/>
</dbReference>
<gene>
    <name evidence="2" type="ORF">K5L39_20560</name>
</gene>
<dbReference type="Proteomes" id="UP001299283">
    <property type="component" value="Unassembled WGS sequence"/>
</dbReference>
<dbReference type="RefSeq" id="WP_225399079.1">
    <property type="nucleotide sequence ID" value="NZ_JAYJJQ010000029.1"/>
</dbReference>
<evidence type="ECO:0000259" key="1">
    <source>
        <dbReference type="Pfam" id="PF12680"/>
    </source>
</evidence>
<keyword evidence="3" id="KW-1185">Reference proteome</keyword>
<dbReference type="SUPFAM" id="SSF54427">
    <property type="entry name" value="NTF2-like"/>
    <property type="match status" value="1"/>
</dbReference>
<evidence type="ECO:0000313" key="2">
    <source>
        <dbReference type="EMBL" id="MEB3071573.1"/>
    </source>
</evidence>
<dbReference type="EMBL" id="JAYJJQ010000029">
    <property type="protein sequence ID" value="MEB3071573.1"/>
    <property type="molecule type" value="Genomic_DNA"/>
</dbReference>
<dbReference type="Pfam" id="PF12680">
    <property type="entry name" value="SnoaL_2"/>
    <property type="match status" value="1"/>
</dbReference>
<comment type="caution">
    <text evidence="2">The sequence shown here is derived from an EMBL/GenBank/DDBJ whole genome shotgun (WGS) entry which is preliminary data.</text>
</comment>
<accession>A0ABU5Z2E0</accession>
<protein>
    <submittedName>
        <fullName evidence="2">Nuclear transport factor 2 family protein</fullName>
    </submittedName>
</protein>
<organism evidence="2 3">
    <name type="scientific">[Mycobacterium] vasticus</name>
    <dbReference type="NCBI Taxonomy" id="2875777"/>
    <lineage>
        <taxon>Bacteria</taxon>
        <taxon>Bacillati</taxon>
        <taxon>Actinomycetota</taxon>
        <taxon>Actinomycetes</taxon>
        <taxon>Mycobacteriales</taxon>
        <taxon>Mycobacteriaceae</taxon>
        <taxon>Mycolicibacter</taxon>
    </lineage>
</organism>
<evidence type="ECO:0000313" key="3">
    <source>
        <dbReference type="Proteomes" id="UP001299283"/>
    </source>
</evidence>
<reference evidence="2 3" key="1">
    <citation type="submission" date="2023-12" db="EMBL/GenBank/DDBJ databases">
        <title>Description of new species of Mycobacterium terrae complex isolated from sewage at the Sao Paulo Zoological Park Foundation in Brazil.</title>
        <authorList>
            <person name="Romagnoli C.L."/>
            <person name="Conceicao E.C."/>
            <person name="Machado E."/>
            <person name="Barreto L.B.P.F."/>
            <person name="Sharma A."/>
            <person name="Silva N.M."/>
            <person name="Marques L.E."/>
            <person name="Juliana M.A."/>
            <person name="Lourenco M.C.S."/>
            <person name="Digiampietri L.A."/>
            <person name="Suffys P.N."/>
            <person name="Viana-Niero C."/>
        </authorList>
    </citation>
    <scope>NUCLEOTIDE SEQUENCE [LARGE SCALE GENOMIC DNA]</scope>
    <source>
        <strain evidence="2 3">MYC017</strain>
    </source>
</reference>